<dbReference type="RefSeq" id="XP_056765458.1">
    <property type="nucleotide sequence ID" value="XM_056909754.1"/>
</dbReference>
<name>A0AAD6G2J7_9EURO</name>
<dbReference type="AlphaFoldDB" id="A0AAD6G2J7"/>
<dbReference type="Gene3D" id="3.40.50.150">
    <property type="entry name" value="Vaccinia Virus protein VP39"/>
    <property type="match status" value="1"/>
</dbReference>
<evidence type="ECO:0000313" key="1">
    <source>
        <dbReference type="EMBL" id="KAJ5449923.1"/>
    </source>
</evidence>
<evidence type="ECO:0000313" key="2">
    <source>
        <dbReference type="Proteomes" id="UP001213681"/>
    </source>
</evidence>
<gene>
    <name evidence="1" type="ORF">N7458_006372</name>
</gene>
<dbReference type="GeneID" id="81599997"/>
<keyword evidence="1" id="KW-0489">Methyltransferase</keyword>
<protein>
    <submittedName>
        <fullName evidence="1">Plant methyltransferase dimerization</fullName>
    </submittedName>
</protein>
<keyword evidence="1" id="KW-0808">Transferase</keyword>
<comment type="caution">
    <text evidence="1">The sequence shown here is derived from an EMBL/GenBank/DDBJ whole genome shotgun (WGS) entry which is preliminary data.</text>
</comment>
<accession>A0AAD6G2J7</accession>
<dbReference type="GO" id="GO:0032259">
    <property type="term" value="P:methylation"/>
    <property type="evidence" value="ECO:0007669"/>
    <property type="project" value="UniProtKB-KW"/>
</dbReference>
<sequence length="88" mass="9734">MSPHILDHADLGADTPLLVDIEAGRGHELIGFRKRFSDALGRLILDDLPMFIKEIQGAQDLTAAGVDIVPCDFFKQVQQVHGEFPLPR</sequence>
<dbReference type="EMBL" id="JAPVEA010000006">
    <property type="protein sequence ID" value="KAJ5449923.1"/>
    <property type="molecule type" value="Genomic_DNA"/>
</dbReference>
<reference evidence="1" key="2">
    <citation type="journal article" date="2023" name="IMA Fungus">
        <title>Comparative genomic study of the Penicillium genus elucidates a diverse pangenome and 15 lateral gene transfer events.</title>
        <authorList>
            <person name="Petersen C."/>
            <person name="Sorensen T."/>
            <person name="Nielsen M.R."/>
            <person name="Sondergaard T.E."/>
            <person name="Sorensen J.L."/>
            <person name="Fitzpatrick D.A."/>
            <person name="Frisvad J.C."/>
            <person name="Nielsen K.L."/>
        </authorList>
    </citation>
    <scope>NUCLEOTIDE SEQUENCE</scope>
    <source>
        <strain evidence="1">IBT 16125</strain>
    </source>
</reference>
<keyword evidence="2" id="KW-1185">Reference proteome</keyword>
<reference evidence="1" key="1">
    <citation type="submission" date="2022-12" db="EMBL/GenBank/DDBJ databases">
        <authorList>
            <person name="Petersen C."/>
        </authorList>
    </citation>
    <scope>NUCLEOTIDE SEQUENCE</scope>
    <source>
        <strain evidence="1">IBT 16125</strain>
    </source>
</reference>
<dbReference type="GO" id="GO:0008168">
    <property type="term" value="F:methyltransferase activity"/>
    <property type="evidence" value="ECO:0007669"/>
    <property type="project" value="UniProtKB-KW"/>
</dbReference>
<organism evidence="1 2">
    <name type="scientific">Penicillium daleae</name>
    <dbReference type="NCBI Taxonomy" id="63821"/>
    <lineage>
        <taxon>Eukaryota</taxon>
        <taxon>Fungi</taxon>
        <taxon>Dikarya</taxon>
        <taxon>Ascomycota</taxon>
        <taxon>Pezizomycotina</taxon>
        <taxon>Eurotiomycetes</taxon>
        <taxon>Eurotiomycetidae</taxon>
        <taxon>Eurotiales</taxon>
        <taxon>Aspergillaceae</taxon>
        <taxon>Penicillium</taxon>
    </lineage>
</organism>
<proteinExistence type="predicted"/>
<dbReference type="Proteomes" id="UP001213681">
    <property type="component" value="Unassembled WGS sequence"/>
</dbReference>
<dbReference type="InterPro" id="IPR029063">
    <property type="entry name" value="SAM-dependent_MTases_sf"/>
</dbReference>